<keyword evidence="5 10" id="KW-0808">Transferase</keyword>
<feature type="domain" description="DNA polymerase III beta sliding clamp N-terminal" evidence="11">
    <location>
        <begin position="1"/>
        <end position="126"/>
    </location>
</feature>
<feature type="domain" description="DNA polymerase III beta sliding clamp central" evidence="12">
    <location>
        <begin position="136"/>
        <end position="252"/>
    </location>
</feature>
<organism evidence="14 15">
    <name type="scientific">Granulicatella balaenopterae</name>
    <dbReference type="NCBI Taxonomy" id="137733"/>
    <lineage>
        <taxon>Bacteria</taxon>
        <taxon>Bacillati</taxon>
        <taxon>Bacillota</taxon>
        <taxon>Bacilli</taxon>
        <taxon>Lactobacillales</taxon>
        <taxon>Carnobacteriaceae</taxon>
        <taxon>Granulicatella</taxon>
    </lineage>
</organism>
<dbReference type="GO" id="GO:0006271">
    <property type="term" value="P:DNA strand elongation involved in DNA replication"/>
    <property type="evidence" value="ECO:0007669"/>
    <property type="project" value="TreeGrafter"/>
</dbReference>
<evidence type="ECO:0000256" key="1">
    <source>
        <dbReference type="ARBA" id="ARBA00004496"/>
    </source>
</evidence>
<dbReference type="GO" id="GO:0003677">
    <property type="term" value="F:DNA binding"/>
    <property type="evidence" value="ECO:0007669"/>
    <property type="project" value="UniProtKB-UniRule"/>
</dbReference>
<dbReference type="InterPro" id="IPR022634">
    <property type="entry name" value="DNA_polIII_beta_N"/>
</dbReference>
<dbReference type="GO" id="GO:0005737">
    <property type="term" value="C:cytoplasm"/>
    <property type="evidence" value="ECO:0007669"/>
    <property type="project" value="UniProtKB-SubCell"/>
</dbReference>
<keyword evidence="7 10" id="KW-0235">DNA replication</keyword>
<evidence type="ECO:0000256" key="7">
    <source>
        <dbReference type="ARBA" id="ARBA00022705"/>
    </source>
</evidence>
<dbReference type="STRING" id="137733.SAMN05421767_13716"/>
<gene>
    <name evidence="14" type="ORF">SAMN05421767_13716</name>
</gene>
<dbReference type="AlphaFoldDB" id="A0A1H9NBI8"/>
<evidence type="ECO:0000259" key="11">
    <source>
        <dbReference type="Pfam" id="PF00712"/>
    </source>
</evidence>
<accession>A0A1H9NBI8</accession>
<comment type="subcellular location">
    <subcellularLocation>
        <location evidence="1 10">Cytoplasm</location>
    </subcellularLocation>
</comment>
<dbReference type="InterPro" id="IPR046938">
    <property type="entry name" value="DNA_clamp_sf"/>
</dbReference>
<dbReference type="GO" id="GO:0008408">
    <property type="term" value="F:3'-5' exonuclease activity"/>
    <property type="evidence" value="ECO:0007669"/>
    <property type="project" value="InterPro"/>
</dbReference>
<evidence type="ECO:0000256" key="4">
    <source>
        <dbReference type="ARBA" id="ARBA00022490"/>
    </source>
</evidence>
<dbReference type="SUPFAM" id="SSF55979">
    <property type="entry name" value="DNA clamp"/>
    <property type="match status" value="3"/>
</dbReference>
<evidence type="ECO:0000256" key="8">
    <source>
        <dbReference type="ARBA" id="ARBA00022932"/>
    </source>
</evidence>
<evidence type="ECO:0000256" key="9">
    <source>
        <dbReference type="ARBA" id="ARBA00023125"/>
    </source>
</evidence>
<dbReference type="GO" id="GO:0003887">
    <property type="term" value="F:DNA-directed DNA polymerase activity"/>
    <property type="evidence" value="ECO:0007669"/>
    <property type="project" value="UniProtKB-UniRule"/>
</dbReference>
<comment type="similarity">
    <text evidence="2 10">Belongs to the beta sliding clamp family.</text>
</comment>
<evidence type="ECO:0000256" key="5">
    <source>
        <dbReference type="ARBA" id="ARBA00022679"/>
    </source>
</evidence>
<keyword evidence="4 10" id="KW-0963">Cytoplasm</keyword>
<keyword evidence="15" id="KW-1185">Reference proteome</keyword>
<evidence type="ECO:0000259" key="13">
    <source>
        <dbReference type="Pfam" id="PF02768"/>
    </source>
</evidence>
<evidence type="ECO:0000313" key="14">
    <source>
        <dbReference type="EMBL" id="SER33336.1"/>
    </source>
</evidence>
<dbReference type="InterPro" id="IPR001001">
    <property type="entry name" value="DNA_polIII_beta"/>
</dbReference>
<dbReference type="SMART" id="SM00480">
    <property type="entry name" value="POL3Bc"/>
    <property type="match status" value="1"/>
</dbReference>
<dbReference type="Pfam" id="PF02767">
    <property type="entry name" value="DNA_pol3_beta_2"/>
    <property type="match status" value="1"/>
</dbReference>
<evidence type="ECO:0000256" key="2">
    <source>
        <dbReference type="ARBA" id="ARBA00010752"/>
    </source>
</evidence>
<dbReference type="NCBIfam" id="TIGR00663">
    <property type="entry name" value="dnan"/>
    <property type="match status" value="1"/>
</dbReference>
<feature type="domain" description="DNA polymerase III beta sliding clamp C-terminal" evidence="13">
    <location>
        <begin position="255"/>
        <end position="365"/>
    </location>
</feature>
<dbReference type="PANTHER" id="PTHR30478">
    <property type="entry name" value="DNA POLYMERASE III SUBUNIT BETA"/>
    <property type="match status" value="1"/>
</dbReference>
<evidence type="ECO:0000256" key="10">
    <source>
        <dbReference type="PIRNR" id="PIRNR000804"/>
    </source>
</evidence>
<evidence type="ECO:0000256" key="3">
    <source>
        <dbReference type="ARBA" id="ARBA00021035"/>
    </source>
</evidence>
<dbReference type="InterPro" id="IPR022637">
    <property type="entry name" value="DNA_polIII_beta_cen"/>
</dbReference>
<protein>
    <recommendedName>
        <fullName evidence="3 10">Beta sliding clamp</fullName>
    </recommendedName>
</protein>
<name>A0A1H9NBI8_9LACT</name>
<dbReference type="RefSeq" id="WP_089747485.1">
    <property type="nucleotide sequence ID" value="NZ_FOGF01000037.1"/>
</dbReference>
<dbReference type="PIRSF" id="PIRSF000804">
    <property type="entry name" value="DNA_pol_III_b"/>
    <property type="match status" value="1"/>
</dbReference>
<keyword evidence="8 10" id="KW-0239">DNA-directed DNA polymerase</keyword>
<reference evidence="14 15" key="1">
    <citation type="submission" date="2016-10" db="EMBL/GenBank/DDBJ databases">
        <authorList>
            <person name="de Groot N.N."/>
        </authorList>
    </citation>
    <scope>NUCLEOTIDE SEQUENCE [LARGE SCALE GENOMIC DNA]</scope>
    <source>
        <strain evidence="14 15">DSM 15827</strain>
    </source>
</reference>
<dbReference type="EMBL" id="FOGF01000037">
    <property type="protein sequence ID" value="SER33336.1"/>
    <property type="molecule type" value="Genomic_DNA"/>
</dbReference>
<dbReference type="InterPro" id="IPR022635">
    <property type="entry name" value="DNA_polIII_beta_C"/>
</dbReference>
<evidence type="ECO:0000259" key="12">
    <source>
        <dbReference type="Pfam" id="PF02767"/>
    </source>
</evidence>
<evidence type="ECO:0000256" key="6">
    <source>
        <dbReference type="ARBA" id="ARBA00022695"/>
    </source>
</evidence>
<sequence>MKLSIHRLAFLKKLADVQRAIPSRTTIPILTGVKLLATNDSLVITGSDSDVSIEMTILVEDEDTQLVVHEPGSIVLPAKFFSEIIKKLPSDVFTLTIDSNKKATITAGNASFTLIGIDAAEYPHLPELEVEQVVELPVPIFRQIIQNTSIAISTMESRPLLTGIHILIKDGLLKAVATDSHRLSQRIIPLPASVGGQNVTYDFTIPGKTLVELSRIVEGLESISMSITDNQVLFHTDRLSFYSRLLDGRYPDTDRLITNDSNTTLTMVASELLSAIERASLMSHVGNNNIVKLSLKASEAQLTGHSPEIGTVKEELVYQSITGDDLEISFNPDYMKDALRQFGQAEISIHFLSPVRPFTLRPTESTLDIDYNFIQLITPVRTF</sequence>
<dbReference type="Gene3D" id="3.70.10.10">
    <property type="match status" value="1"/>
</dbReference>
<comment type="function">
    <text evidence="10">Confers DNA tethering and processivity to DNA polymerases and other proteins. Acts as a clamp, forming a ring around DNA (a reaction catalyzed by the clamp-loading complex) which diffuses in an ATP-independent manner freely and bidirectionally along dsDNA. Initially characterized for its ability to contact the catalytic subunit of DNA polymerase III (Pol III), a complex, multichain enzyme responsible for most of the replicative synthesis in bacteria; Pol III exhibits 3'-5' exonuclease proofreading activity. The beta chain is required for initiation of replication as well as for processivity of DNA replication.</text>
</comment>
<dbReference type="Gene3D" id="3.10.150.10">
    <property type="entry name" value="DNA Polymerase III, subunit A, domain 2"/>
    <property type="match status" value="1"/>
</dbReference>
<dbReference type="Proteomes" id="UP000198556">
    <property type="component" value="Unassembled WGS sequence"/>
</dbReference>
<dbReference type="GO" id="GO:0009360">
    <property type="term" value="C:DNA polymerase III complex"/>
    <property type="evidence" value="ECO:0007669"/>
    <property type="project" value="InterPro"/>
</dbReference>
<dbReference type="CDD" id="cd00140">
    <property type="entry name" value="beta_clamp"/>
    <property type="match status" value="1"/>
</dbReference>
<dbReference type="OrthoDB" id="8421503at2"/>
<evidence type="ECO:0000313" key="15">
    <source>
        <dbReference type="Proteomes" id="UP000198556"/>
    </source>
</evidence>
<proteinExistence type="inferred from homology"/>
<keyword evidence="9" id="KW-0238">DNA-binding</keyword>
<dbReference type="Pfam" id="PF00712">
    <property type="entry name" value="DNA_pol3_beta"/>
    <property type="match status" value="1"/>
</dbReference>
<dbReference type="PANTHER" id="PTHR30478:SF0">
    <property type="entry name" value="BETA SLIDING CLAMP"/>
    <property type="match status" value="1"/>
</dbReference>
<dbReference type="Pfam" id="PF02768">
    <property type="entry name" value="DNA_pol3_beta_3"/>
    <property type="match status" value="1"/>
</dbReference>
<comment type="subunit">
    <text evidence="10">Forms a ring-shaped head-to-tail homodimer around DNA.</text>
</comment>
<keyword evidence="6 10" id="KW-0548">Nucleotidyltransferase</keyword>